<evidence type="ECO:0000256" key="3">
    <source>
        <dbReference type="ARBA" id="ARBA00005902"/>
    </source>
</evidence>
<evidence type="ECO:0008006" key="9">
    <source>
        <dbReference type="Google" id="ProtNLM"/>
    </source>
</evidence>
<comment type="subcellular location">
    <subcellularLocation>
        <location evidence="2">Cytoplasm</location>
    </subcellularLocation>
    <subcellularLocation>
        <location evidence="1">Nucleus</location>
    </subcellularLocation>
</comment>
<dbReference type="InterPro" id="IPR036081">
    <property type="entry name" value="Translin_sf"/>
</dbReference>
<dbReference type="PANTHER" id="PTHR10741">
    <property type="entry name" value="TRANSLIN AND TRANSLIN ASSOCIATED PROTEIN X"/>
    <property type="match status" value="1"/>
</dbReference>
<dbReference type="Pfam" id="PF01997">
    <property type="entry name" value="Translin"/>
    <property type="match status" value="1"/>
</dbReference>
<evidence type="ECO:0000313" key="7">
    <source>
        <dbReference type="EMBL" id="KAK6638798.1"/>
    </source>
</evidence>
<feature type="binding site" evidence="6">
    <location>
        <position position="131"/>
    </location>
    <ligand>
        <name>Mg(2+)</name>
        <dbReference type="ChEBI" id="CHEBI:18420"/>
    </ligand>
</feature>
<proteinExistence type="inferred from homology"/>
<accession>A0AAN8PLT5</accession>
<evidence type="ECO:0000256" key="5">
    <source>
        <dbReference type="ARBA" id="ARBA00023242"/>
    </source>
</evidence>
<keyword evidence="6" id="KW-0460">Magnesium</keyword>
<dbReference type="InterPro" id="IPR016068">
    <property type="entry name" value="Translin_N"/>
</dbReference>
<organism evidence="7 8">
    <name type="scientific">Polyplax serrata</name>
    <name type="common">Common mouse louse</name>
    <dbReference type="NCBI Taxonomy" id="468196"/>
    <lineage>
        <taxon>Eukaryota</taxon>
        <taxon>Metazoa</taxon>
        <taxon>Ecdysozoa</taxon>
        <taxon>Arthropoda</taxon>
        <taxon>Hexapoda</taxon>
        <taxon>Insecta</taxon>
        <taxon>Pterygota</taxon>
        <taxon>Neoptera</taxon>
        <taxon>Paraneoptera</taxon>
        <taxon>Psocodea</taxon>
        <taxon>Troctomorpha</taxon>
        <taxon>Phthiraptera</taxon>
        <taxon>Anoplura</taxon>
        <taxon>Polyplacidae</taxon>
        <taxon>Polyplax</taxon>
    </lineage>
</organism>
<evidence type="ECO:0000256" key="2">
    <source>
        <dbReference type="ARBA" id="ARBA00004496"/>
    </source>
</evidence>
<evidence type="ECO:0000256" key="4">
    <source>
        <dbReference type="ARBA" id="ARBA00022490"/>
    </source>
</evidence>
<comment type="similarity">
    <text evidence="3">Belongs to the translin family.</text>
</comment>
<name>A0AAN8PLT5_POLSC</name>
<gene>
    <name evidence="7" type="ORF">RUM43_007067</name>
</gene>
<dbReference type="Proteomes" id="UP001372834">
    <property type="component" value="Unassembled WGS sequence"/>
</dbReference>
<dbReference type="CDD" id="cd14820">
    <property type="entry name" value="TRAX"/>
    <property type="match status" value="1"/>
</dbReference>
<reference evidence="7 8" key="1">
    <citation type="submission" date="2023-10" db="EMBL/GenBank/DDBJ databases">
        <title>Genomes of two closely related lineages of the louse Polyplax serrata with different host specificities.</title>
        <authorList>
            <person name="Martinu J."/>
            <person name="Tarabai H."/>
            <person name="Stefka J."/>
            <person name="Hypsa V."/>
        </authorList>
    </citation>
    <scope>NUCLEOTIDE SEQUENCE [LARGE SCALE GENOMIC DNA]</scope>
    <source>
        <strain evidence="7">HR10_N</strain>
    </source>
</reference>
<dbReference type="GO" id="GO:0005737">
    <property type="term" value="C:cytoplasm"/>
    <property type="evidence" value="ECO:0007669"/>
    <property type="project" value="UniProtKB-SubCell"/>
</dbReference>
<dbReference type="GO" id="GO:0043565">
    <property type="term" value="F:sequence-specific DNA binding"/>
    <property type="evidence" value="ECO:0007669"/>
    <property type="project" value="InterPro"/>
</dbReference>
<evidence type="ECO:0000313" key="8">
    <source>
        <dbReference type="Proteomes" id="UP001372834"/>
    </source>
</evidence>
<dbReference type="InterPro" id="IPR002848">
    <property type="entry name" value="Translin_fam"/>
</dbReference>
<dbReference type="FunFam" id="1.20.58.200:FF:000001">
    <property type="entry name" value="Translin-associated factor X"/>
    <property type="match status" value="1"/>
</dbReference>
<dbReference type="Gene3D" id="1.20.58.190">
    <property type="entry name" value="Translin, domain 1"/>
    <property type="match status" value="1"/>
</dbReference>
<sequence>MSELRRSSYRNNHQRRGEGFDDEFITSGTTDEDCEIIKAFKGYACKLDAKWDKFERIVKLSRDVTIESKRIIFLLHQIDRENNKPNMFNEAERRLDALITHQLRSITKELEKEDLYLYHRAFSPGMQEFMEAFLYFNYLKNKRLYELTYYQDKLKCSSVSETESVLPDGKDMDKKQIKSILVQSDLILGLADATGEFMRKCINNLGTGNTEGSFETCALVRNLYCGFLTIDLSGQKEMSRKTFTLKQSLLKMEMACYNVQVRGSEYNHLALDIDPSKTYVHEDK</sequence>
<dbReference type="EMBL" id="JAWJWE010000003">
    <property type="protein sequence ID" value="KAK6638798.1"/>
    <property type="molecule type" value="Genomic_DNA"/>
</dbReference>
<protein>
    <recommendedName>
        <fullName evidence="9">Translin-associated protein X</fullName>
    </recommendedName>
</protein>
<keyword evidence="4" id="KW-0963">Cytoplasm</keyword>
<comment type="caution">
    <text evidence="7">The sequence shown here is derived from an EMBL/GenBank/DDBJ whole genome shotgun (WGS) entry which is preliminary data.</text>
</comment>
<dbReference type="Gene3D" id="1.20.58.200">
    <property type="entry name" value="Translin, domain 2"/>
    <property type="match status" value="1"/>
</dbReference>
<dbReference type="GO" id="GO:0005634">
    <property type="term" value="C:nucleus"/>
    <property type="evidence" value="ECO:0007669"/>
    <property type="project" value="UniProtKB-SubCell"/>
</dbReference>
<evidence type="ECO:0000256" key="6">
    <source>
        <dbReference type="PIRSR" id="PIRSR602848-1"/>
    </source>
</evidence>
<dbReference type="InterPro" id="IPR016069">
    <property type="entry name" value="Translin_C"/>
</dbReference>
<dbReference type="GO" id="GO:0046872">
    <property type="term" value="F:metal ion binding"/>
    <property type="evidence" value="ECO:0007669"/>
    <property type="project" value="UniProtKB-KW"/>
</dbReference>
<feature type="binding site" evidence="6">
    <location>
        <position position="196"/>
    </location>
    <ligand>
        <name>Mg(2+)</name>
        <dbReference type="ChEBI" id="CHEBI:18420"/>
    </ligand>
</feature>
<evidence type="ECO:0000256" key="1">
    <source>
        <dbReference type="ARBA" id="ARBA00004123"/>
    </source>
</evidence>
<keyword evidence="5" id="KW-0539">Nucleus</keyword>
<keyword evidence="6" id="KW-0479">Metal-binding</keyword>
<dbReference type="SUPFAM" id="SSF74784">
    <property type="entry name" value="Translin"/>
    <property type="match status" value="1"/>
</dbReference>
<dbReference type="AlphaFoldDB" id="A0AAN8PLT5"/>